<reference evidence="4" key="1">
    <citation type="journal article" date="2023" name="Plant J.">
        <title>Genome sequences and population genomics provide insights into the demographic history, inbreeding, and mutation load of two 'living fossil' tree species of Dipteronia.</title>
        <authorList>
            <person name="Feng Y."/>
            <person name="Comes H.P."/>
            <person name="Chen J."/>
            <person name="Zhu S."/>
            <person name="Lu R."/>
            <person name="Zhang X."/>
            <person name="Li P."/>
            <person name="Qiu J."/>
            <person name="Olsen K.M."/>
            <person name="Qiu Y."/>
        </authorList>
    </citation>
    <scope>NUCLEOTIDE SEQUENCE</scope>
    <source>
        <strain evidence="4">NBL</strain>
    </source>
</reference>
<dbReference type="PRINTS" id="PR00111">
    <property type="entry name" value="ABHYDROLASE"/>
</dbReference>
<dbReference type="InterPro" id="IPR000073">
    <property type="entry name" value="AB_hydrolase_1"/>
</dbReference>
<evidence type="ECO:0000256" key="2">
    <source>
        <dbReference type="SAM" id="MobiDB-lite"/>
    </source>
</evidence>
<sequence>MDLTSTLRLRSPELCLFTGKSNSPFNNPLKHQAPILIRPKKKTVSVPATRTATHLTVKAKSEEDMSDNFKWVKLQNLDFAPARRLVRTAFAEEQSKLDHCLFKFAPSEIKTEEWYERNSNGLKIFCKSWMPKQIKGVLCFCHGYGDTCTFFFEGIARYIAASGYGVYALDHPGFGLSDGLHGYISDFDELVDNVIETYTKIKGRPELRSVPRFIMGQSMGGAVTLKVHLKEPRAWDGVILVAPMCKIAEEMKPPPIVLKALTCLAKVMPKAKLFPQKDLAPLAFRDLRKREMAVYNVICYDDLTRLKTGVELLKATDDIEKNVDKVSAPLLILHGAADKVTDPKVSQFLYLRTSSTDKTLKLYEEGFHCILEGEPDDRIFTVLNDIISWLDERKTCLTLAISRMKLLQNKRDLQLRQMRKEIAQFLQAGQEAIARIRVEHVIREQNICAAYAVLELFCEFVLARVPILENQKDCPYEMREAIASILFAAPRCSDLPDLLQIKNMFTAKYGKEFVMAVSELRPDSGVNRTLIEKLSVSAPSSEARLKVLKEIAQEHNLAWDSSMTEAELFKKHEDLLGGSKAICGGSSLPQAPVKQDSPKSSPSNGAHPTIPTVSKPGSQQAPNPPSAMPLLGTNEIEQSATNYNAAAPITDTNREISTSQPSDVLERARAAIAAAEHASAAARAAAELVNVKFGSLKLEGRSS</sequence>
<dbReference type="InterPro" id="IPR051044">
    <property type="entry name" value="MAG_DAG_Lipase"/>
</dbReference>
<dbReference type="Gene3D" id="1.20.1260.60">
    <property type="entry name" value="Vacuolar protein sorting-associated protein Ist1"/>
    <property type="match status" value="1"/>
</dbReference>
<dbReference type="SUPFAM" id="SSF53474">
    <property type="entry name" value="alpha/beta-Hydrolases"/>
    <property type="match status" value="1"/>
</dbReference>
<comment type="caution">
    <text evidence="4">The sequence shown here is derived from an EMBL/GenBank/DDBJ whole genome shotgun (WGS) entry which is preliminary data.</text>
</comment>
<name>A0AAE0DUR9_9ROSI</name>
<keyword evidence="5" id="KW-1185">Reference proteome</keyword>
<dbReference type="InterPro" id="IPR022742">
    <property type="entry name" value="Hydrolase_4"/>
</dbReference>
<gene>
    <name evidence="4" type="ORF">Dsin_028811</name>
</gene>
<evidence type="ECO:0000256" key="1">
    <source>
        <dbReference type="ARBA" id="ARBA00005536"/>
    </source>
</evidence>
<feature type="domain" description="Serine aminopeptidase S33" evidence="3">
    <location>
        <begin position="133"/>
        <end position="375"/>
    </location>
</feature>
<dbReference type="Pfam" id="PF03398">
    <property type="entry name" value="Ist1"/>
    <property type="match status" value="1"/>
</dbReference>
<dbReference type="EMBL" id="JANJYJ010000009">
    <property type="protein sequence ID" value="KAK3189250.1"/>
    <property type="molecule type" value="Genomic_DNA"/>
</dbReference>
<dbReference type="GO" id="GO:0015031">
    <property type="term" value="P:protein transport"/>
    <property type="evidence" value="ECO:0007669"/>
    <property type="project" value="InterPro"/>
</dbReference>
<dbReference type="InterPro" id="IPR042277">
    <property type="entry name" value="IST1-like"/>
</dbReference>
<dbReference type="PANTHER" id="PTHR11614">
    <property type="entry name" value="PHOSPHOLIPASE-RELATED"/>
    <property type="match status" value="1"/>
</dbReference>
<evidence type="ECO:0000313" key="5">
    <source>
        <dbReference type="Proteomes" id="UP001281410"/>
    </source>
</evidence>
<proteinExistence type="inferred from homology"/>
<evidence type="ECO:0000313" key="4">
    <source>
        <dbReference type="EMBL" id="KAK3189250.1"/>
    </source>
</evidence>
<dbReference type="Pfam" id="PF12146">
    <property type="entry name" value="Hydrolase_4"/>
    <property type="match status" value="1"/>
</dbReference>
<dbReference type="InterPro" id="IPR029058">
    <property type="entry name" value="AB_hydrolase_fold"/>
</dbReference>
<accession>A0AAE0DUR9</accession>
<dbReference type="FunFam" id="3.40.50.1820:FF:000054">
    <property type="entry name" value="Alpha/beta-Hydrolases superfamily protein"/>
    <property type="match status" value="1"/>
</dbReference>
<protein>
    <recommendedName>
        <fullName evidence="3">Serine aminopeptidase S33 domain-containing protein</fullName>
    </recommendedName>
</protein>
<dbReference type="AlphaFoldDB" id="A0AAE0DUR9"/>
<feature type="compositionally biased region" description="Polar residues" evidence="2">
    <location>
        <begin position="598"/>
        <end position="621"/>
    </location>
</feature>
<dbReference type="Gene3D" id="3.40.50.1820">
    <property type="entry name" value="alpha/beta hydrolase"/>
    <property type="match status" value="1"/>
</dbReference>
<organism evidence="4 5">
    <name type="scientific">Dipteronia sinensis</name>
    <dbReference type="NCBI Taxonomy" id="43782"/>
    <lineage>
        <taxon>Eukaryota</taxon>
        <taxon>Viridiplantae</taxon>
        <taxon>Streptophyta</taxon>
        <taxon>Embryophyta</taxon>
        <taxon>Tracheophyta</taxon>
        <taxon>Spermatophyta</taxon>
        <taxon>Magnoliopsida</taxon>
        <taxon>eudicotyledons</taxon>
        <taxon>Gunneridae</taxon>
        <taxon>Pentapetalae</taxon>
        <taxon>rosids</taxon>
        <taxon>malvids</taxon>
        <taxon>Sapindales</taxon>
        <taxon>Sapindaceae</taxon>
        <taxon>Hippocastanoideae</taxon>
        <taxon>Acereae</taxon>
        <taxon>Dipteronia</taxon>
    </lineage>
</organism>
<dbReference type="InterPro" id="IPR005061">
    <property type="entry name" value="Ist1"/>
</dbReference>
<dbReference type="FunFam" id="1.20.1260.60:FF:000003">
    <property type="entry name" value="IST1-like protein isoform A"/>
    <property type="match status" value="1"/>
</dbReference>
<dbReference type="Proteomes" id="UP001281410">
    <property type="component" value="Unassembled WGS sequence"/>
</dbReference>
<comment type="similarity">
    <text evidence="1">Belongs to the IST1 family.</text>
</comment>
<evidence type="ECO:0000259" key="3">
    <source>
        <dbReference type="Pfam" id="PF12146"/>
    </source>
</evidence>
<feature type="region of interest" description="Disordered" evidence="2">
    <location>
        <begin position="586"/>
        <end position="631"/>
    </location>
</feature>